<dbReference type="EMBL" id="LO017727">
    <property type="protein sequence ID" value="CRH04446.1"/>
    <property type="molecule type" value="Genomic_DNA"/>
</dbReference>
<dbReference type="InterPro" id="IPR011992">
    <property type="entry name" value="EF-hand-dom_pair"/>
</dbReference>
<dbReference type="InterPro" id="IPR002048">
    <property type="entry name" value="EF_hand_dom"/>
</dbReference>
<dbReference type="SMART" id="SM00054">
    <property type="entry name" value="EFh"/>
    <property type="match status" value="3"/>
</dbReference>
<sequence>MGMGSMGQSGRSGGMGGPGQMGQPPKAEDLISRMDQDGNGTLNVDEIKGPLSEKFGEVDGDGDGELTSEELQSAMDSFHAQMQSQMGGGMGMMQGMGGHGQGGMMHGMGHGPSVEQLLADMDEDGDDAISSDEARGPLADMFDEVDGDGDGLISQSELEEGMANMPPPPPPPQNMQAFVANSSYATLSELFADSEGDSSLLSTLAA</sequence>
<feature type="region of interest" description="Disordered" evidence="1">
    <location>
        <begin position="1"/>
        <end position="66"/>
    </location>
</feature>
<proteinExistence type="predicted"/>
<dbReference type="AlphaFoldDB" id="A0A1S7LF59"/>
<dbReference type="Gene3D" id="1.10.238.10">
    <property type="entry name" value="EF-hand"/>
    <property type="match status" value="2"/>
</dbReference>
<feature type="region of interest" description="Disordered" evidence="1">
    <location>
        <begin position="143"/>
        <end position="174"/>
    </location>
</feature>
<evidence type="ECO:0000259" key="2">
    <source>
        <dbReference type="PROSITE" id="PS50222"/>
    </source>
</evidence>
<dbReference type="PROSITE" id="PS00018">
    <property type="entry name" value="EF_HAND_1"/>
    <property type="match status" value="2"/>
</dbReference>
<feature type="domain" description="EF-hand" evidence="2">
    <location>
        <begin position="133"/>
        <end position="168"/>
    </location>
</feature>
<name>A0A1S7LF59_MAGMO</name>
<accession>A0A1S7LF59</accession>
<organism evidence="3">
    <name type="scientific">Magnetococcus massalia (strain MO-1)</name>
    <dbReference type="NCBI Taxonomy" id="451514"/>
    <lineage>
        <taxon>Bacteria</taxon>
        <taxon>Pseudomonadati</taxon>
        <taxon>Pseudomonadota</taxon>
        <taxon>Magnetococcia</taxon>
        <taxon>Magnetococcales</taxon>
        <taxon>Magnetococcaceae</taxon>
        <taxon>Magnetococcus</taxon>
    </lineage>
</organism>
<dbReference type="SUPFAM" id="SSF47473">
    <property type="entry name" value="EF-hand"/>
    <property type="match status" value="1"/>
</dbReference>
<dbReference type="GO" id="GO:0005509">
    <property type="term" value="F:calcium ion binding"/>
    <property type="evidence" value="ECO:0007669"/>
    <property type="project" value="InterPro"/>
</dbReference>
<gene>
    <name evidence="3" type="ORF">MAGMO_0232</name>
</gene>
<feature type="domain" description="EF-hand" evidence="2">
    <location>
        <begin position="46"/>
        <end position="81"/>
    </location>
</feature>
<feature type="compositionally biased region" description="Gly residues" evidence="1">
    <location>
        <begin position="1"/>
        <end position="20"/>
    </location>
</feature>
<protein>
    <submittedName>
        <fullName evidence="3">Putative calcium-binding EF-hand-containing protein</fullName>
    </submittedName>
</protein>
<reference evidence="3" key="1">
    <citation type="submission" date="2015-04" db="EMBL/GenBank/DDBJ databases">
        <authorList>
            <person name="Syromyatnikov M.Y."/>
            <person name="Popov V.N."/>
        </authorList>
    </citation>
    <scope>NUCLEOTIDE SEQUENCE</scope>
    <source>
        <strain evidence="3">MO-1</strain>
    </source>
</reference>
<dbReference type="Pfam" id="PF13202">
    <property type="entry name" value="EF-hand_5"/>
    <property type="match status" value="3"/>
</dbReference>
<evidence type="ECO:0000256" key="1">
    <source>
        <dbReference type="SAM" id="MobiDB-lite"/>
    </source>
</evidence>
<feature type="compositionally biased region" description="Basic and acidic residues" evidence="1">
    <location>
        <begin position="26"/>
        <end position="36"/>
    </location>
</feature>
<dbReference type="PROSITE" id="PS50222">
    <property type="entry name" value="EF_HAND_2"/>
    <property type="match status" value="2"/>
</dbReference>
<dbReference type="InterPro" id="IPR018247">
    <property type="entry name" value="EF_Hand_1_Ca_BS"/>
</dbReference>
<evidence type="ECO:0000313" key="3">
    <source>
        <dbReference type="EMBL" id="CRH04446.1"/>
    </source>
</evidence>